<comment type="caution">
    <text evidence="1">The sequence shown here is derived from an EMBL/GenBank/DDBJ whole genome shotgun (WGS) entry which is preliminary data.</text>
</comment>
<sequence length="91" mass="10103">MYIRRVVEQVVYLDGCIGLSMHTDDTVRDFIQTAPLAGFDVKLFDGQKVTAVEIDDSVTAFRGHGDLGTMNAVYEEQGIYEAMIESGLRRG</sequence>
<dbReference type="Proteomes" id="UP001433638">
    <property type="component" value="Unassembled WGS sequence"/>
</dbReference>
<proteinExistence type="predicted"/>
<evidence type="ECO:0000313" key="2">
    <source>
        <dbReference type="Proteomes" id="UP001433638"/>
    </source>
</evidence>
<gene>
    <name evidence="1" type="ORF">ABNW52_09075</name>
</gene>
<name>A0ABV1M5B5_9NEIS</name>
<reference evidence="1" key="1">
    <citation type="submission" date="2024-06" db="EMBL/GenBank/DDBJ databases">
        <title>Genome sequence of Vogesella sp. MAHUQ-64.</title>
        <authorList>
            <person name="Huq M.A."/>
        </authorList>
    </citation>
    <scope>NUCLEOTIDE SEQUENCE</scope>
    <source>
        <strain evidence="1">MAHUQ-64</strain>
    </source>
</reference>
<keyword evidence="2" id="KW-1185">Reference proteome</keyword>
<protein>
    <submittedName>
        <fullName evidence="1">Uncharacterized protein</fullName>
    </submittedName>
</protein>
<organism evidence="1 2">
    <name type="scientific">Vogesella oryzagri</name>
    <dbReference type="NCBI Taxonomy" id="3160864"/>
    <lineage>
        <taxon>Bacteria</taxon>
        <taxon>Pseudomonadati</taxon>
        <taxon>Pseudomonadota</taxon>
        <taxon>Betaproteobacteria</taxon>
        <taxon>Neisseriales</taxon>
        <taxon>Chromobacteriaceae</taxon>
        <taxon>Vogesella</taxon>
    </lineage>
</organism>
<accession>A0ABV1M5B5</accession>
<dbReference type="EMBL" id="JBEFLD010000004">
    <property type="protein sequence ID" value="MEQ6290765.1"/>
    <property type="molecule type" value="Genomic_DNA"/>
</dbReference>
<evidence type="ECO:0000313" key="1">
    <source>
        <dbReference type="EMBL" id="MEQ6290765.1"/>
    </source>
</evidence>